<comment type="function">
    <text evidence="8 10">Essential cell division protein that forms a contractile ring structure (Z ring) at the future cell division site. The regulation of the ring assembly controls the timing and the location of cell division. One of the functions of the FtsZ ring is to recruit other cell division proteins to the septum to produce a new cell wall between the dividing cells. Binds GTP and shows GTPase activity.</text>
</comment>
<evidence type="ECO:0000256" key="4">
    <source>
        <dbReference type="ARBA" id="ARBA00022741"/>
    </source>
</evidence>
<feature type="binding site" evidence="8">
    <location>
        <begin position="21"/>
        <end position="25"/>
    </location>
    <ligand>
        <name>GTP</name>
        <dbReference type="ChEBI" id="CHEBI:37565"/>
    </ligand>
</feature>
<dbReference type="GO" id="GO:0003924">
    <property type="term" value="F:GTPase activity"/>
    <property type="evidence" value="ECO:0007669"/>
    <property type="project" value="UniProtKB-UniRule"/>
</dbReference>
<evidence type="ECO:0000259" key="12">
    <source>
        <dbReference type="SMART" id="SM00864"/>
    </source>
</evidence>
<dbReference type="EMBL" id="JAMZDE010000003">
    <property type="protein sequence ID" value="MCP1338652.1"/>
    <property type="molecule type" value="Genomic_DNA"/>
</dbReference>
<feature type="region of interest" description="Disordered" evidence="11">
    <location>
        <begin position="323"/>
        <end position="383"/>
    </location>
</feature>
<evidence type="ECO:0000256" key="10">
    <source>
        <dbReference type="RuleBase" id="RU000631"/>
    </source>
</evidence>
<dbReference type="FunFam" id="3.40.50.1440:FF:000023">
    <property type="entry name" value="Cell division protein FtsZ"/>
    <property type="match status" value="1"/>
</dbReference>
<dbReference type="InterPro" id="IPR000158">
    <property type="entry name" value="Cell_div_FtsZ"/>
</dbReference>
<dbReference type="InterPro" id="IPR018316">
    <property type="entry name" value="Tubulin/FtsZ_2-layer-sand-dom"/>
</dbReference>
<evidence type="ECO:0000313" key="14">
    <source>
        <dbReference type="EMBL" id="MCP1338652.1"/>
    </source>
</evidence>
<dbReference type="Proteomes" id="UP001139474">
    <property type="component" value="Unassembled WGS sequence"/>
</dbReference>
<dbReference type="PANTHER" id="PTHR30314">
    <property type="entry name" value="CELL DIVISION PROTEIN FTSZ-RELATED"/>
    <property type="match status" value="1"/>
</dbReference>
<dbReference type="InterPro" id="IPR020805">
    <property type="entry name" value="Cell_div_FtsZ_CS"/>
</dbReference>
<feature type="binding site" evidence="8">
    <location>
        <position position="187"/>
    </location>
    <ligand>
        <name>GTP</name>
        <dbReference type="ChEBI" id="CHEBI:37565"/>
    </ligand>
</feature>
<comment type="subcellular location">
    <subcellularLocation>
        <location evidence="8">Cytoplasm</location>
    </subcellularLocation>
    <text evidence="8">Assembles at midcell at the inner surface of the cytoplasmic membrane.</text>
</comment>
<dbReference type="Gene3D" id="3.30.1330.20">
    <property type="entry name" value="Tubulin/FtsZ, C-terminal domain"/>
    <property type="match status" value="1"/>
</dbReference>
<keyword evidence="7 8" id="KW-0131">Cell cycle</keyword>
<dbReference type="PROSITE" id="PS01134">
    <property type="entry name" value="FTSZ_1"/>
    <property type="match status" value="1"/>
</dbReference>
<dbReference type="Pfam" id="PF12327">
    <property type="entry name" value="FtsZ_C"/>
    <property type="match status" value="1"/>
</dbReference>
<dbReference type="CDD" id="cd02201">
    <property type="entry name" value="FtsZ_type1"/>
    <property type="match status" value="1"/>
</dbReference>
<dbReference type="PANTHER" id="PTHR30314:SF3">
    <property type="entry name" value="MITOCHONDRIAL DIVISION PROTEIN FSZA"/>
    <property type="match status" value="1"/>
</dbReference>
<dbReference type="SUPFAM" id="SSF55307">
    <property type="entry name" value="Tubulin C-terminal domain-like"/>
    <property type="match status" value="1"/>
</dbReference>
<dbReference type="InterPro" id="IPR045061">
    <property type="entry name" value="FtsZ/CetZ"/>
</dbReference>
<keyword evidence="2 8" id="KW-0963">Cytoplasm</keyword>
<dbReference type="InterPro" id="IPR024757">
    <property type="entry name" value="FtsZ_C"/>
</dbReference>
<dbReference type="NCBIfam" id="TIGR00065">
    <property type="entry name" value="ftsZ"/>
    <property type="match status" value="1"/>
</dbReference>
<dbReference type="InterPro" id="IPR036525">
    <property type="entry name" value="Tubulin/FtsZ_GTPase_sf"/>
</dbReference>
<dbReference type="PROSITE" id="PS01135">
    <property type="entry name" value="FTSZ_2"/>
    <property type="match status" value="1"/>
</dbReference>
<keyword evidence="5 8" id="KW-0342">GTP-binding</keyword>
<comment type="similarity">
    <text evidence="1 8 10">Belongs to the FtsZ family.</text>
</comment>
<feature type="domain" description="Tubulin/FtsZ 2-layer sandwich" evidence="13">
    <location>
        <begin position="207"/>
        <end position="325"/>
    </location>
</feature>
<organism evidence="14 15">
    <name type="scientific">Idiomarina rhizosphaerae</name>
    <dbReference type="NCBI Taxonomy" id="2961572"/>
    <lineage>
        <taxon>Bacteria</taxon>
        <taxon>Pseudomonadati</taxon>
        <taxon>Pseudomonadota</taxon>
        <taxon>Gammaproteobacteria</taxon>
        <taxon>Alteromonadales</taxon>
        <taxon>Idiomarinaceae</taxon>
        <taxon>Idiomarina</taxon>
    </lineage>
</organism>
<dbReference type="InterPro" id="IPR008280">
    <property type="entry name" value="Tub_FtsZ_C"/>
</dbReference>
<feature type="domain" description="Tubulin/FtsZ GTPase" evidence="12">
    <location>
        <begin position="13"/>
        <end position="205"/>
    </location>
</feature>
<dbReference type="PRINTS" id="PR00423">
    <property type="entry name" value="CELLDVISFTSZ"/>
</dbReference>
<dbReference type="SUPFAM" id="SSF52490">
    <property type="entry name" value="Tubulin nucleotide-binding domain-like"/>
    <property type="match status" value="1"/>
</dbReference>
<reference evidence="14" key="1">
    <citation type="submission" date="2022-06" db="EMBL/GenBank/DDBJ databases">
        <title>Idiomarina rhizosphaerae M1R2S28.</title>
        <authorList>
            <person name="Sun J.-Q."/>
            <person name="Li L.-F."/>
        </authorList>
    </citation>
    <scope>NUCLEOTIDE SEQUENCE</scope>
    <source>
        <strain evidence="14">M1R2S28</strain>
    </source>
</reference>
<gene>
    <name evidence="8 14" type="primary">ftsZ</name>
    <name evidence="14" type="ORF">NJR55_03510</name>
</gene>
<dbReference type="GO" id="GO:0032153">
    <property type="term" value="C:cell division site"/>
    <property type="evidence" value="ECO:0007669"/>
    <property type="project" value="UniProtKB-UniRule"/>
</dbReference>
<dbReference type="GO" id="GO:0005525">
    <property type="term" value="F:GTP binding"/>
    <property type="evidence" value="ECO:0007669"/>
    <property type="project" value="UniProtKB-UniRule"/>
</dbReference>
<dbReference type="InterPro" id="IPR003008">
    <property type="entry name" value="Tubulin_FtsZ_GTPase"/>
</dbReference>
<evidence type="ECO:0000256" key="7">
    <source>
        <dbReference type="ARBA" id="ARBA00023306"/>
    </source>
</evidence>
<dbReference type="HAMAP" id="MF_00909">
    <property type="entry name" value="FtsZ"/>
    <property type="match status" value="1"/>
</dbReference>
<dbReference type="Pfam" id="PF00091">
    <property type="entry name" value="Tubulin"/>
    <property type="match status" value="1"/>
</dbReference>
<evidence type="ECO:0000256" key="1">
    <source>
        <dbReference type="ARBA" id="ARBA00009690"/>
    </source>
</evidence>
<dbReference type="SMART" id="SM00864">
    <property type="entry name" value="Tubulin"/>
    <property type="match status" value="1"/>
</dbReference>
<dbReference type="GO" id="GO:0000917">
    <property type="term" value="P:division septum assembly"/>
    <property type="evidence" value="ECO:0007669"/>
    <property type="project" value="UniProtKB-KW"/>
</dbReference>
<feature type="binding site" evidence="8">
    <location>
        <position position="139"/>
    </location>
    <ligand>
        <name>GTP</name>
        <dbReference type="ChEBI" id="CHEBI:37565"/>
    </ligand>
</feature>
<dbReference type="AlphaFoldDB" id="A0A9X2JQT0"/>
<dbReference type="GO" id="GO:0005737">
    <property type="term" value="C:cytoplasm"/>
    <property type="evidence" value="ECO:0007669"/>
    <property type="project" value="UniProtKB-SubCell"/>
</dbReference>
<feature type="binding site" evidence="8">
    <location>
        <begin position="108"/>
        <end position="110"/>
    </location>
    <ligand>
        <name>GTP</name>
        <dbReference type="ChEBI" id="CHEBI:37565"/>
    </ligand>
</feature>
<evidence type="ECO:0000313" key="15">
    <source>
        <dbReference type="Proteomes" id="UP001139474"/>
    </source>
</evidence>
<dbReference type="FunFam" id="3.30.1330.20:FF:000004">
    <property type="entry name" value="Cell division protein FtsZ"/>
    <property type="match status" value="1"/>
</dbReference>
<evidence type="ECO:0000256" key="8">
    <source>
        <dbReference type="HAMAP-Rule" id="MF_00909"/>
    </source>
</evidence>
<dbReference type="GO" id="GO:0051258">
    <property type="term" value="P:protein polymerization"/>
    <property type="evidence" value="ECO:0007669"/>
    <property type="project" value="UniProtKB-UniRule"/>
</dbReference>
<dbReference type="GeneID" id="41335593"/>
<keyword evidence="6 8" id="KW-0717">Septation</keyword>
<dbReference type="InterPro" id="IPR037103">
    <property type="entry name" value="Tubulin/FtsZ-like_C"/>
</dbReference>
<evidence type="ECO:0000256" key="11">
    <source>
        <dbReference type="SAM" id="MobiDB-lite"/>
    </source>
</evidence>
<sequence length="399" mass="42055">MFELMDNYESEAVIKVIGVGGGGGNAVQHMVKESIEGVQFIAANTDAQALRNHTADVTIQLGQDITKGLGAGANPEVGRQSAEEDRENIRVHLEGADMVFIAAGMGGGTGTGAAPVVAEVAKELGILTVAVVTKPFPFEGKKRMAVADEGINALAQSVDSLITIPNEKLLKVMGRGTSLLDAFSAANNVLLGAVQGIAELITRPGLINVDFADVRAVMKEMGTAMMGTGVASGEDRAQEAAEMAINSPLLEDIDLSGARGVLINVTAGMDMSIEELDTVGNTVKAFASDNATVIVGTVIDTEMSDELRVTVVATGIGAERKPDISLVNNTNQTTAKREPQPAYRSNDIDRGGAAPRYEEQEELQPEAKAEPKRQPAAKAKQDKELDYLDIPAFLRKQVD</sequence>
<dbReference type="Gene3D" id="3.40.50.1440">
    <property type="entry name" value="Tubulin/FtsZ, GTPase domain"/>
    <property type="match status" value="1"/>
</dbReference>
<proteinExistence type="inferred from homology"/>
<keyword evidence="3 8" id="KW-0132">Cell division</keyword>
<keyword evidence="4 8" id="KW-0547">Nucleotide-binding</keyword>
<evidence type="ECO:0000256" key="9">
    <source>
        <dbReference type="NCBIfam" id="TIGR00065"/>
    </source>
</evidence>
<feature type="compositionally biased region" description="Basic and acidic residues" evidence="11">
    <location>
        <begin position="365"/>
        <end position="383"/>
    </location>
</feature>
<evidence type="ECO:0000256" key="3">
    <source>
        <dbReference type="ARBA" id="ARBA00022618"/>
    </source>
</evidence>
<accession>A0A9X2JQT0</accession>
<evidence type="ECO:0000256" key="5">
    <source>
        <dbReference type="ARBA" id="ARBA00023134"/>
    </source>
</evidence>
<dbReference type="GO" id="GO:0043093">
    <property type="term" value="P:FtsZ-dependent cytokinesis"/>
    <property type="evidence" value="ECO:0007669"/>
    <property type="project" value="UniProtKB-UniRule"/>
</dbReference>
<keyword evidence="15" id="KW-1185">Reference proteome</keyword>
<comment type="subunit">
    <text evidence="8">Homodimer. Polymerizes to form a dynamic ring structure in a strictly GTP-dependent manner. Interacts directly with several other division proteins.</text>
</comment>
<dbReference type="SMART" id="SM00865">
    <property type="entry name" value="Tubulin_C"/>
    <property type="match status" value="1"/>
</dbReference>
<comment type="caution">
    <text evidence="14">The sequence shown here is derived from an EMBL/GenBank/DDBJ whole genome shotgun (WGS) entry which is preliminary data.</text>
</comment>
<dbReference type="RefSeq" id="WP_011233702.1">
    <property type="nucleotide sequence ID" value="NZ_JAMZDE010000003.1"/>
</dbReference>
<evidence type="ECO:0000256" key="2">
    <source>
        <dbReference type="ARBA" id="ARBA00022490"/>
    </source>
</evidence>
<evidence type="ECO:0000259" key="13">
    <source>
        <dbReference type="SMART" id="SM00865"/>
    </source>
</evidence>
<feature type="binding site" evidence="8">
    <location>
        <position position="143"/>
    </location>
    <ligand>
        <name>GTP</name>
        <dbReference type="ChEBI" id="CHEBI:37565"/>
    </ligand>
</feature>
<name>A0A9X2JQT0_9GAMM</name>
<evidence type="ECO:0000256" key="6">
    <source>
        <dbReference type="ARBA" id="ARBA00023210"/>
    </source>
</evidence>
<protein>
    <recommendedName>
        <fullName evidence="8 9">Cell division protein FtsZ</fullName>
    </recommendedName>
</protein>